<dbReference type="RefSeq" id="WP_185243597.1">
    <property type="nucleotide sequence ID" value="NZ_AP023213.1"/>
</dbReference>
<name>A0A6S6M3W6_9BACT</name>
<comment type="similarity">
    <text evidence="1">Belongs to the thioesterase PaaI family.</text>
</comment>
<evidence type="ECO:0000313" key="4">
    <source>
        <dbReference type="EMBL" id="BCG49037.1"/>
    </source>
</evidence>
<keyword evidence="2" id="KW-0378">Hydrolase</keyword>
<sequence length="135" mass="14282">MASKIDPATLESGSAISMLKTLNIQLKEIGVSHALMEVTVSDIHKNYLGGAHGGLIATLIDTVSFFPKPLLPSGKPCTTTNLSVNYLRPAAVGDQLTARAELLHLGRRMASVAVTVKNQHGKLVAHGTTTLMIEP</sequence>
<protein>
    <submittedName>
        <fullName evidence="4">Thioesterase</fullName>
    </submittedName>
</protein>
<organism evidence="4 5">
    <name type="scientific">Citrifermentans bremense</name>
    <dbReference type="NCBI Taxonomy" id="60035"/>
    <lineage>
        <taxon>Bacteria</taxon>
        <taxon>Pseudomonadati</taxon>
        <taxon>Thermodesulfobacteriota</taxon>
        <taxon>Desulfuromonadia</taxon>
        <taxon>Geobacterales</taxon>
        <taxon>Geobacteraceae</taxon>
        <taxon>Citrifermentans</taxon>
    </lineage>
</organism>
<dbReference type="InterPro" id="IPR039298">
    <property type="entry name" value="ACOT13"/>
</dbReference>
<dbReference type="InterPro" id="IPR006683">
    <property type="entry name" value="Thioestr_dom"/>
</dbReference>
<dbReference type="PANTHER" id="PTHR21660">
    <property type="entry name" value="THIOESTERASE SUPERFAMILY MEMBER-RELATED"/>
    <property type="match status" value="1"/>
</dbReference>
<dbReference type="Gene3D" id="3.10.129.10">
    <property type="entry name" value="Hotdog Thioesterase"/>
    <property type="match status" value="1"/>
</dbReference>
<evidence type="ECO:0000256" key="1">
    <source>
        <dbReference type="ARBA" id="ARBA00008324"/>
    </source>
</evidence>
<dbReference type="PANTHER" id="PTHR21660:SF1">
    <property type="entry name" value="ACYL-COENZYME A THIOESTERASE 13"/>
    <property type="match status" value="1"/>
</dbReference>
<keyword evidence="5" id="KW-1185">Reference proteome</keyword>
<feature type="domain" description="Thioesterase" evidence="3">
    <location>
        <begin position="49"/>
        <end position="125"/>
    </location>
</feature>
<dbReference type="InterPro" id="IPR029069">
    <property type="entry name" value="HotDog_dom_sf"/>
</dbReference>
<dbReference type="NCBIfam" id="TIGR00369">
    <property type="entry name" value="unchar_dom_1"/>
    <property type="match status" value="1"/>
</dbReference>
<dbReference type="InterPro" id="IPR003736">
    <property type="entry name" value="PAAI_dom"/>
</dbReference>
<dbReference type="CDD" id="cd03443">
    <property type="entry name" value="PaaI_thioesterase"/>
    <property type="match status" value="1"/>
</dbReference>
<dbReference type="SUPFAM" id="SSF54637">
    <property type="entry name" value="Thioesterase/thiol ester dehydrase-isomerase"/>
    <property type="match status" value="1"/>
</dbReference>
<dbReference type="KEGG" id="gbn:GEOBRER4_37870"/>
<dbReference type="EMBL" id="AP023213">
    <property type="protein sequence ID" value="BCG49037.1"/>
    <property type="molecule type" value="Genomic_DNA"/>
</dbReference>
<dbReference type="Proteomes" id="UP000515472">
    <property type="component" value="Chromosome"/>
</dbReference>
<gene>
    <name evidence="4" type="ORF">GEOBRER4_n3935</name>
</gene>
<reference evidence="4 5" key="1">
    <citation type="submission" date="2020-06" db="EMBL/GenBank/DDBJ databases">
        <title>Interaction of electrochemicaly active bacteria, Geobacter bremensis R4 on different carbon anode.</title>
        <authorList>
            <person name="Meng L."/>
            <person name="Yoshida N."/>
        </authorList>
    </citation>
    <scope>NUCLEOTIDE SEQUENCE [LARGE SCALE GENOMIC DNA]</scope>
    <source>
        <strain evidence="4 5">R4</strain>
    </source>
</reference>
<proteinExistence type="inferred from homology"/>
<evidence type="ECO:0000256" key="2">
    <source>
        <dbReference type="ARBA" id="ARBA00022801"/>
    </source>
</evidence>
<dbReference type="Pfam" id="PF03061">
    <property type="entry name" value="4HBT"/>
    <property type="match status" value="1"/>
</dbReference>
<dbReference type="GO" id="GO:0047617">
    <property type="term" value="F:fatty acyl-CoA hydrolase activity"/>
    <property type="evidence" value="ECO:0007669"/>
    <property type="project" value="InterPro"/>
</dbReference>
<accession>A0A6S6M3W6</accession>
<dbReference type="AlphaFoldDB" id="A0A6S6M3W6"/>
<evidence type="ECO:0000259" key="3">
    <source>
        <dbReference type="Pfam" id="PF03061"/>
    </source>
</evidence>
<evidence type="ECO:0000313" key="5">
    <source>
        <dbReference type="Proteomes" id="UP000515472"/>
    </source>
</evidence>